<dbReference type="EMBL" id="WUTW01000001">
    <property type="protein sequence ID" value="MXQ63812.1"/>
    <property type="molecule type" value="Genomic_DNA"/>
</dbReference>
<keyword evidence="6" id="KW-1185">Reference proteome</keyword>
<evidence type="ECO:0000256" key="3">
    <source>
        <dbReference type="ARBA" id="ARBA00022475"/>
    </source>
</evidence>
<dbReference type="OrthoDB" id="4763237at2"/>
<evidence type="ECO:0000256" key="1">
    <source>
        <dbReference type="ARBA" id="ARBA00004196"/>
    </source>
</evidence>
<accession>A0A6I4WAQ5</accession>
<proteinExistence type="inferred from homology"/>
<protein>
    <submittedName>
        <fullName evidence="5">LppX_LprAFG lipoprotein</fullName>
    </submittedName>
</protein>
<dbReference type="RefSeq" id="WP_161101914.1">
    <property type="nucleotide sequence ID" value="NZ_JBHLYI010000005.1"/>
</dbReference>
<feature type="chain" id="PRO_5026066061" evidence="4">
    <location>
        <begin position="26"/>
        <end position="234"/>
    </location>
</feature>
<keyword evidence="3" id="KW-0472">Membrane</keyword>
<dbReference type="InterPro" id="IPR029046">
    <property type="entry name" value="LolA/LolB/LppX"/>
</dbReference>
<organism evidence="5 6">
    <name type="scientific">Actinomadura rayongensis</name>
    <dbReference type="NCBI Taxonomy" id="1429076"/>
    <lineage>
        <taxon>Bacteria</taxon>
        <taxon>Bacillati</taxon>
        <taxon>Actinomycetota</taxon>
        <taxon>Actinomycetes</taxon>
        <taxon>Streptosporangiales</taxon>
        <taxon>Thermomonosporaceae</taxon>
        <taxon>Actinomadura</taxon>
    </lineage>
</organism>
<name>A0A6I4WAQ5_9ACTN</name>
<dbReference type="SUPFAM" id="SSF89392">
    <property type="entry name" value="Prokaryotic lipoproteins and lipoprotein localization factors"/>
    <property type="match status" value="1"/>
</dbReference>
<evidence type="ECO:0000256" key="4">
    <source>
        <dbReference type="SAM" id="SignalP"/>
    </source>
</evidence>
<dbReference type="InterPro" id="IPR009830">
    <property type="entry name" value="LppX/LprAFG"/>
</dbReference>
<dbReference type="Pfam" id="PF07161">
    <property type="entry name" value="LppX_LprAFG"/>
    <property type="match status" value="1"/>
</dbReference>
<keyword evidence="3" id="KW-1003">Cell membrane</keyword>
<comment type="similarity">
    <text evidence="2">Belongs to the LppX/LprAFG lipoprotein family.</text>
</comment>
<reference evidence="5 6" key="1">
    <citation type="submission" date="2019-12" db="EMBL/GenBank/DDBJ databases">
        <title>Nocardia macrotermitis sp. nov. and Nocardia aurantia sp. nov., isolated from the gut of the fungus growing-termite Macrotermes natalensis.</title>
        <authorList>
            <person name="Christine B."/>
            <person name="Rene B."/>
        </authorList>
    </citation>
    <scope>NUCLEOTIDE SEQUENCE [LARGE SCALE GENOMIC DNA]</scope>
    <source>
        <strain evidence="5 6">DSM 102126</strain>
    </source>
</reference>
<gene>
    <name evidence="5" type="ORF">GQ466_07175</name>
</gene>
<evidence type="ECO:0000313" key="6">
    <source>
        <dbReference type="Proteomes" id="UP000431901"/>
    </source>
</evidence>
<evidence type="ECO:0000313" key="5">
    <source>
        <dbReference type="EMBL" id="MXQ63812.1"/>
    </source>
</evidence>
<keyword evidence="5" id="KW-0449">Lipoprotein</keyword>
<evidence type="ECO:0000256" key="2">
    <source>
        <dbReference type="ARBA" id="ARBA00009194"/>
    </source>
</evidence>
<dbReference type="PROSITE" id="PS51257">
    <property type="entry name" value="PROKAR_LIPOPROTEIN"/>
    <property type="match status" value="1"/>
</dbReference>
<dbReference type="CDD" id="cd16334">
    <property type="entry name" value="LppX-like"/>
    <property type="match status" value="1"/>
</dbReference>
<dbReference type="Proteomes" id="UP000431901">
    <property type="component" value="Unassembled WGS sequence"/>
</dbReference>
<comment type="subcellular location">
    <subcellularLocation>
        <location evidence="1">Cell envelope</location>
    </subcellularLocation>
</comment>
<dbReference type="Gene3D" id="2.50.20.20">
    <property type="match status" value="1"/>
</dbReference>
<sequence length="234" mass="24443">MSRLRSRFAGAAALMIALVTVTSCSDGGDGGNATANEPDASGTLRQAAQTMSGLSSIGFKLTTDGEPQVIVRGGEMKLLKNGDADGTLQIAQSSQVVEMRIVSVGQSFYLKAVTGGWRTVPKTMAASLYDPSAVLDPNRGLAKLLTSVTAPKEEGTEKVNGEQAHRVRGALPKGVLAGLIPGIDKDVTGKLWIGDGTHRLLRITGDLPGAKGGTGKLTIDFTEFDKPYKFTAPK</sequence>
<keyword evidence="4" id="KW-0732">Signal</keyword>
<feature type="signal peptide" evidence="4">
    <location>
        <begin position="1"/>
        <end position="25"/>
    </location>
</feature>
<dbReference type="GO" id="GO:0030313">
    <property type="term" value="C:cell envelope"/>
    <property type="evidence" value="ECO:0007669"/>
    <property type="project" value="UniProtKB-SubCell"/>
</dbReference>
<comment type="caution">
    <text evidence="5">The sequence shown here is derived from an EMBL/GenBank/DDBJ whole genome shotgun (WGS) entry which is preliminary data.</text>
</comment>
<dbReference type="AlphaFoldDB" id="A0A6I4WAQ5"/>